<protein>
    <recommendedName>
        <fullName evidence="4">DUF1677 family protein</fullName>
    </recommendedName>
</protein>
<dbReference type="STRING" id="2711.A0A067D246"/>
<dbReference type="Pfam" id="PF07911">
    <property type="entry name" value="DUF1677"/>
    <property type="match status" value="1"/>
</dbReference>
<reference evidence="2 3" key="1">
    <citation type="submission" date="2014-04" db="EMBL/GenBank/DDBJ databases">
        <authorList>
            <consortium name="International Citrus Genome Consortium"/>
            <person name="Gmitter F."/>
            <person name="Chen C."/>
            <person name="Farmerie W."/>
            <person name="Harkins T."/>
            <person name="Desany B."/>
            <person name="Mohiuddin M."/>
            <person name="Kodira C."/>
            <person name="Borodovsky M."/>
            <person name="Lomsadze A."/>
            <person name="Burns P."/>
            <person name="Jenkins J."/>
            <person name="Prochnik S."/>
            <person name="Shu S."/>
            <person name="Chapman J."/>
            <person name="Pitluck S."/>
            <person name="Schmutz J."/>
            <person name="Rokhsar D."/>
        </authorList>
    </citation>
    <scope>NUCLEOTIDE SEQUENCE</scope>
</reference>
<dbReference type="PANTHER" id="PTHR33108">
    <property type="entry name" value="OS01G0745000 PROTEIN"/>
    <property type="match status" value="1"/>
</dbReference>
<dbReference type="Proteomes" id="UP000027120">
    <property type="component" value="Unassembled WGS sequence"/>
</dbReference>
<keyword evidence="3" id="KW-1185">Reference proteome</keyword>
<dbReference type="EMBL" id="KK792088">
    <property type="protein sequence ID" value="KDO37049.1"/>
    <property type="molecule type" value="Genomic_DNA"/>
</dbReference>
<evidence type="ECO:0008006" key="4">
    <source>
        <dbReference type="Google" id="ProtNLM"/>
    </source>
</evidence>
<feature type="region of interest" description="Disordered" evidence="1">
    <location>
        <begin position="128"/>
        <end position="148"/>
    </location>
</feature>
<gene>
    <name evidence="2" type="ORF">CISIN_1g038672mg</name>
</gene>
<name>A0A067D246_CITSI</name>
<evidence type="ECO:0000256" key="1">
    <source>
        <dbReference type="SAM" id="MobiDB-lite"/>
    </source>
</evidence>
<dbReference type="AlphaFoldDB" id="A0A067D246"/>
<evidence type="ECO:0000313" key="3">
    <source>
        <dbReference type="Proteomes" id="UP000027120"/>
    </source>
</evidence>
<feature type="compositionally biased region" description="Polar residues" evidence="1">
    <location>
        <begin position="137"/>
        <end position="148"/>
    </location>
</feature>
<sequence length="148" mass="16551">MVPTTVVNETEVAAAAAMMTQSSNYKDQSEVEFARCECCGLTEECTAAYVSRVKERYGGRWICGLCTEAVKDEITCRSKKRENHMMISTDEALNRHMKFCEQFRSSSPPARPAADDLISAMKHILRRSLDSPRKSKSPPTSFLASKAF</sequence>
<dbReference type="PANTHER" id="PTHR33108:SF56">
    <property type="entry name" value="DUF1677 FAMILY PROTEIN"/>
    <property type="match status" value="1"/>
</dbReference>
<dbReference type="InterPro" id="IPR012876">
    <property type="entry name" value="DUF1677_pln"/>
</dbReference>
<dbReference type="PaxDb" id="2711-XP_006474515.1"/>
<proteinExistence type="predicted"/>
<accession>A0A067D246</accession>
<evidence type="ECO:0000313" key="2">
    <source>
        <dbReference type="EMBL" id="KDO37049.1"/>
    </source>
</evidence>
<organism evidence="2 3">
    <name type="scientific">Citrus sinensis</name>
    <name type="common">Sweet orange</name>
    <name type="synonym">Citrus aurantium var. sinensis</name>
    <dbReference type="NCBI Taxonomy" id="2711"/>
    <lineage>
        <taxon>Eukaryota</taxon>
        <taxon>Viridiplantae</taxon>
        <taxon>Streptophyta</taxon>
        <taxon>Embryophyta</taxon>
        <taxon>Tracheophyta</taxon>
        <taxon>Spermatophyta</taxon>
        <taxon>Magnoliopsida</taxon>
        <taxon>eudicotyledons</taxon>
        <taxon>Gunneridae</taxon>
        <taxon>Pentapetalae</taxon>
        <taxon>rosids</taxon>
        <taxon>malvids</taxon>
        <taxon>Sapindales</taxon>
        <taxon>Rutaceae</taxon>
        <taxon>Aurantioideae</taxon>
        <taxon>Citrus</taxon>
    </lineage>
</organism>
<dbReference type="eggNOG" id="ENOG502S0TV">
    <property type="taxonomic scope" value="Eukaryota"/>
</dbReference>